<gene>
    <name evidence="1" type="ordered locus">Aazo_1076</name>
</gene>
<proteinExistence type="predicted"/>
<reference evidence="1 2" key="1">
    <citation type="journal article" date="2010" name="PLoS ONE">
        <title>Genome erosion in a nitrogen-fixing vertically transmitted endosymbiotic multicellular cyanobacterium.</title>
        <authorList>
            <person name="Ran L."/>
            <person name="Larsson J."/>
            <person name="Vigil-Stenman T."/>
            <person name="Nylander J.A."/>
            <person name="Ininbergs K."/>
            <person name="Zheng W.W."/>
            <person name="Lapidus A."/>
            <person name="Lowry S."/>
            <person name="Haselkorn R."/>
            <person name="Bergman B."/>
        </authorList>
    </citation>
    <scope>NUCLEOTIDE SEQUENCE [LARGE SCALE GENOMIC DNA]</scope>
    <source>
        <strain evidence="1 2">0708</strain>
    </source>
</reference>
<organism evidence="1 2">
    <name type="scientific">Nostoc azollae (strain 0708)</name>
    <name type="common">Anabaena azollae (strain 0708)</name>
    <dbReference type="NCBI Taxonomy" id="551115"/>
    <lineage>
        <taxon>Bacteria</taxon>
        <taxon>Bacillati</taxon>
        <taxon>Cyanobacteriota</taxon>
        <taxon>Cyanophyceae</taxon>
        <taxon>Nostocales</taxon>
        <taxon>Nostocaceae</taxon>
        <taxon>Trichormus</taxon>
    </lineage>
</organism>
<protein>
    <submittedName>
        <fullName evidence="1">Uncharacterized protein</fullName>
    </submittedName>
</protein>
<dbReference type="AlphaFoldDB" id="D7E2Q6"/>
<evidence type="ECO:0000313" key="2">
    <source>
        <dbReference type="Proteomes" id="UP000001511"/>
    </source>
</evidence>
<dbReference type="EMBL" id="CP002059">
    <property type="protein sequence ID" value="ADI63433.1"/>
    <property type="molecule type" value="Genomic_DNA"/>
</dbReference>
<dbReference type="KEGG" id="naz:Aazo_1076"/>
<keyword evidence="2" id="KW-1185">Reference proteome</keyword>
<evidence type="ECO:0000313" key="1">
    <source>
        <dbReference type="EMBL" id="ADI63433.1"/>
    </source>
</evidence>
<sequence length="31" mass="3595">MQERLVEINNYVREAFPKEILRIGGTAYIGN</sequence>
<accession>D7E2Q6</accession>
<dbReference type="HOGENOM" id="CLU_3397610_0_0_3"/>
<name>D7E2Q6_NOSA0</name>
<dbReference type="Proteomes" id="UP000001511">
    <property type="component" value="Chromosome"/>
</dbReference>